<accession>A0AA37V5C1</accession>
<dbReference type="SUPFAM" id="SSF47384">
    <property type="entry name" value="Homodimeric domain of signal transducing histidine kinase"/>
    <property type="match status" value="1"/>
</dbReference>
<dbReference type="InterPro" id="IPR036890">
    <property type="entry name" value="HATPase_C_sf"/>
</dbReference>
<dbReference type="PANTHER" id="PTHR43047">
    <property type="entry name" value="TWO-COMPONENT HISTIDINE PROTEIN KINASE"/>
    <property type="match status" value="1"/>
</dbReference>
<dbReference type="SMART" id="SM00388">
    <property type="entry name" value="HisKA"/>
    <property type="match status" value="1"/>
</dbReference>
<feature type="domain" description="PAC" evidence="7">
    <location>
        <begin position="127"/>
        <end position="180"/>
    </location>
</feature>
<dbReference type="PROSITE" id="PS50113">
    <property type="entry name" value="PAC"/>
    <property type="match status" value="2"/>
</dbReference>
<reference evidence="8" key="1">
    <citation type="submission" date="2022-08" db="EMBL/GenBank/DDBJ databases">
        <title>Draft genome sequencing of Roseisolibacter agri AW1220.</title>
        <authorList>
            <person name="Tobiishi Y."/>
            <person name="Tonouchi A."/>
        </authorList>
    </citation>
    <scope>NUCLEOTIDE SEQUENCE</scope>
    <source>
        <strain evidence="8">AW1220</strain>
    </source>
</reference>
<evidence type="ECO:0000256" key="2">
    <source>
        <dbReference type="ARBA" id="ARBA00012438"/>
    </source>
</evidence>
<dbReference type="PROSITE" id="PS50109">
    <property type="entry name" value="HIS_KIN"/>
    <property type="match status" value="1"/>
</dbReference>
<evidence type="ECO:0000313" key="8">
    <source>
        <dbReference type="EMBL" id="GLC23951.1"/>
    </source>
</evidence>
<dbReference type="Gene3D" id="3.30.565.10">
    <property type="entry name" value="Histidine kinase-like ATPase, C-terminal domain"/>
    <property type="match status" value="1"/>
</dbReference>
<dbReference type="CDD" id="cd16922">
    <property type="entry name" value="HATPase_EvgS-ArcB-TorS-like"/>
    <property type="match status" value="1"/>
</dbReference>
<dbReference type="InterPro" id="IPR036097">
    <property type="entry name" value="HisK_dim/P_sf"/>
</dbReference>
<dbReference type="InterPro" id="IPR003594">
    <property type="entry name" value="HATPase_dom"/>
</dbReference>
<gene>
    <name evidence="8" type="ORF">rosag_04640</name>
</gene>
<dbReference type="SMART" id="SM00387">
    <property type="entry name" value="HATPase_c"/>
    <property type="match status" value="1"/>
</dbReference>
<evidence type="ECO:0000256" key="5">
    <source>
        <dbReference type="ARBA" id="ARBA00022777"/>
    </source>
</evidence>
<dbReference type="Pfam" id="PF02518">
    <property type="entry name" value="HATPase_c"/>
    <property type="match status" value="1"/>
</dbReference>
<evidence type="ECO:0000256" key="3">
    <source>
        <dbReference type="ARBA" id="ARBA00022553"/>
    </source>
</evidence>
<organism evidence="8 9">
    <name type="scientific">Roseisolibacter agri</name>
    <dbReference type="NCBI Taxonomy" id="2014610"/>
    <lineage>
        <taxon>Bacteria</taxon>
        <taxon>Pseudomonadati</taxon>
        <taxon>Gemmatimonadota</taxon>
        <taxon>Gemmatimonadia</taxon>
        <taxon>Gemmatimonadales</taxon>
        <taxon>Gemmatimonadaceae</taxon>
        <taxon>Roseisolibacter</taxon>
    </lineage>
</organism>
<dbReference type="RefSeq" id="WP_284348397.1">
    <property type="nucleotide sequence ID" value="NZ_BRXS01000001.1"/>
</dbReference>
<keyword evidence="4" id="KW-0808">Transferase</keyword>
<evidence type="ECO:0000259" key="6">
    <source>
        <dbReference type="PROSITE" id="PS50109"/>
    </source>
</evidence>
<proteinExistence type="predicted"/>
<dbReference type="FunFam" id="3.30.565.10:FF:000006">
    <property type="entry name" value="Sensor histidine kinase WalK"/>
    <property type="match status" value="1"/>
</dbReference>
<dbReference type="GO" id="GO:0000155">
    <property type="term" value="F:phosphorelay sensor kinase activity"/>
    <property type="evidence" value="ECO:0007669"/>
    <property type="project" value="InterPro"/>
</dbReference>
<protein>
    <recommendedName>
        <fullName evidence="2">histidine kinase</fullName>
        <ecNumber evidence="2">2.7.13.3</ecNumber>
    </recommendedName>
</protein>
<name>A0AA37V5C1_9BACT</name>
<dbReference type="Proteomes" id="UP001161325">
    <property type="component" value="Unassembled WGS sequence"/>
</dbReference>
<dbReference type="CDD" id="cd00082">
    <property type="entry name" value="HisKA"/>
    <property type="match status" value="1"/>
</dbReference>
<dbReference type="PRINTS" id="PR00344">
    <property type="entry name" value="BCTRLSENSOR"/>
</dbReference>
<dbReference type="SUPFAM" id="SSF55785">
    <property type="entry name" value="PYP-like sensor domain (PAS domain)"/>
    <property type="match status" value="2"/>
</dbReference>
<evidence type="ECO:0000313" key="9">
    <source>
        <dbReference type="Proteomes" id="UP001161325"/>
    </source>
</evidence>
<keyword evidence="5" id="KW-0418">Kinase</keyword>
<comment type="caution">
    <text evidence="8">The sequence shown here is derived from an EMBL/GenBank/DDBJ whole genome shotgun (WGS) entry which is preliminary data.</text>
</comment>
<dbReference type="InterPro" id="IPR004358">
    <property type="entry name" value="Sig_transdc_His_kin-like_C"/>
</dbReference>
<dbReference type="InterPro" id="IPR005467">
    <property type="entry name" value="His_kinase_dom"/>
</dbReference>
<dbReference type="Gene3D" id="1.10.287.130">
    <property type="match status" value="1"/>
</dbReference>
<dbReference type="SUPFAM" id="SSF55874">
    <property type="entry name" value="ATPase domain of HSP90 chaperone/DNA topoisomerase II/histidine kinase"/>
    <property type="match status" value="1"/>
</dbReference>
<keyword evidence="9" id="KW-1185">Reference proteome</keyword>
<sequence length="557" mass="59826">MTLRAAPAPVPAPVPDAALRAAFPGDSDMAARCRALDWSRTPLGPVEGWPHALRAAVRMALECPFPINLWCGDAMVLIYNDGYRRVLGAKHPEALGQPGAQVWAEIWEDIAPMFAAIRAGGPAYHFEDQRFVMARGDAEDEAWFTYALSPVRDESGAVVAFLNVVSETTARIRAEQATNEARTAAERAESRMREVFEQAPVAVCVLEGPSHVYGLVNPLYQRFLPGRELRGHAIRDALPELAGQGVFELLDTVYATGRPHVASEFPLLVDRDGDGTMHEAVFSFVYQPVRDATGAVSAIAVVATDVTELVQARRSADALRAQAEEANAAKSDFLAMMSHELRTPLNAIGGYAQLLELGVHGPILPAQRDALARIQSSQQHLLGLINAVLNYAKLEAGRVQYDLEPVRLADALREVEALMAGQAHAKGLELTPVDVAACATLTATADREKLRQVLLNLVSNAIKFTDPSGRVSMACAAADGMVRVSVRDTGRGIPPDRLDAIFEPFVQVGRSFATPDAGTGLGLAISRDLARGMGGDLTVESRVGVGSTFTITLREAT</sequence>
<feature type="domain" description="Histidine kinase" evidence="6">
    <location>
        <begin position="336"/>
        <end position="557"/>
    </location>
</feature>
<evidence type="ECO:0000259" key="7">
    <source>
        <dbReference type="PROSITE" id="PS50113"/>
    </source>
</evidence>
<dbReference type="Pfam" id="PF08448">
    <property type="entry name" value="PAS_4"/>
    <property type="match status" value="1"/>
</dbReference>
<dbReference type="AlphaFoldDB" id="A0AA37V5C1"/>
<dbReference type="InterPro" id="IPR003661">
    <property type="entry name" value="HisK_dim/P_dom"/>
</dbReference>
<dbReference type="InterPro" id="IPR013656">
    <property type="entry name" value="PAS_4"/>
</dbReference>
<evidence type="ECO:0000256" key="4">
    <source>
        <dbReference type="ARBA" id="ARBA00022679"/>
    </source>
</evidence>
<evidence type="ECO:0000256" key="1">
    <source>
        <dbReference type="ARBA" id="ARBA00000085"/>
    </source>
</evidence>
<dbReference type="EC" id="2.7.13.3" evidence="2"/>
<dbReference type="InterPro" id="IPR035965">
    <property type="entry name" value="PAS-like_dom_sf"/>
</dbReference>
<dbReference type="Pfam" id="PF00512">
    <property type="entry name" value="HisKA"/>
    <property type="match status" value="1"/>
</dbReference>
<dbReference type="EMBL" id="BRXS01000001">
    <property type="protein sequence ID" value="GLC23951.1"/>
    <property type="molecule type" value="Genomic_DNA"/>
</dbReference>
<keyword evidence="3" id="KW-0597">Phosphoprotein</keyword>
<dbReference type="InterPro" id="IPR000700">
    <property type="entry name" value="PAS-assoc_C"/>
</dbReference>
<feature type="domain" description="PAC" evidence="7">
    <location>
        <begin position="263"/>
        <end position="318"/>
    </location>
</feature>
<comment type="catalytic activity">
    <reaction evidence="1">
        <text>ATP + protein L-histidine = ADP + protein N-phospho-L-histidine.</text>
        <dbReference type="EC" id="2.7.13.3"/>
    </reaction>
</comment>
<dbReference type="Gene3D" id="3.30.450.20">
    <property type="entry name" value="PAS domain"/>
    <property type="match status" value="2"/>
</dbReference>